<name>A0A9W8E564_9FUNG</name>
<feature type="region of interest" description="Disordered" evidence="1">
    <location>
        <begin position="33"/>
        <end position="63"/>
    </location>
</feature>
<dbReference type="AlphaFoldDB" id="A0A9W8E564"/>
<dbReference type="EMBL" id="JANBPY010001652">
    <property type="protein sequence ID" value="KAJ1959207.1"/>
    <property type="molecule type" value="Genomic_DNA"/>
</dbReference>
<dbReference type="Proteomes" id="UP001150925">
    <property type="component" value="Unassembled WGS sequence"/>
</dbReference>
<gene>
    <name evidence="3" type="ORF">IWQ62_004703</name>
</gene>
<proteinExistence type="predicted"/>
<reference evidence="3" key="1">
    <citation type="submission" date="2022-07" db="EMBL/GenBank/DDBJ databases">
        <title>Phylogenomic reconstructions and comparative analyses of Kickxellomycotina fungi.</title>
        <authorList>
            <person name="Reynolds N.K."/>
            <person name="Stajich J.E."/>
            <person name="Barry K."/>
            <person name="Grigoriev I.V."/>
            <person name="Crous P."/>
            <person name="Smith M.E."/>
        </authorList>
    </citation>
    <scope>NUCLEOTIDE SEQUENCE</scope>
    <source>
        <strain evidence="3">RSA 1196</strain>
    </source>
</reference>
<protein>
    <submittedName>
        <fullName evidence="3">Uncharacterized protein</fullName>
    </submittedName>
</protein>
<evidence type="ECO:0000256" key="1">
    <source>
        <dbReference type="SAM" id="MobiDB-lite"/>
    </source>
</evidence>
<accession>A0A9W8E564</accession>
<evidence type="ECO:0000256" key="2">
    <source>
        <dbReference type="SAM" id="SignalP"/>
    </source>
</evidence>
<organism evidence="3 4">
    <name type="scientific">Dispira parvispora</name>
    <dbReference type="NCBI Taxonomy" id="1520584"/>
    <lineage>
        <taxon>Eukaryota</taxon>
        <taxon>Fungi</taxon>
        <taxon>Fungi incertae sedis</taxon>
        <taxon>Zoopagomycota</taxon>
        <taxon>Kickxellomycotina</taxon>
        <taxon>Dimargaritomycetes</taxon>
        <taxon>Dimargaritales</taxon>
        <taxon>Dimargaritaceae</taxon>
        <taxon>Dispira</taxon>
    </lineage>
</organism>
<evidence type="ECO:0000313" key="3">
    <source>
        <dbReference type="EMBL" id="KAJ1959207.1"/>
    </source>
</evidence>
<keyword evidence="2" id="KW-0732">Signal</keyword>
<keyword evidence="4" id="KW-1185">Reference proteome</keyword>
<comment type="caution">
    <text evidence="3">The sequence shown here is derived from an EMBL/GenBank/DDBJ whole genome shotgun (WGS) entry which is preliminary data.</text>
</comment>
<feature type="signal peptide" evidence="2">
    <location>
        <begin position="1"/>
        <end position="20"/>
    </location>
</feature>
<feature type="chain" id="PRO_5040875038" evidence="2">
    <location>
        <begin position="21"/>
        <end position="419"/>
    </location>
</feature>
<sequence length="419" mass="48453">MREFIQYSVWSLVTVHLVGTGSFFCQGVPSNNPLSDSDPGSSNELRLPYPDDAEPPAYTTKEIPPTELPVYTVKKISATELLLSGQVQPPTHNETTQSMPNLEVLRLNETIKEYFSTNCTEKPYAEKLRTGNKISKELSALMLSDYDEETGEDIQILWEVTRDEEMYWVAAYLYSYYLQLRDGQLETNKMKWRKFHKDQSEAREHIISALLYQGKGRLALTVWRRVRDLHIASDPVENHGLTDVTLEVVALEVLMAAIYMDSVDVIHDAYDMLENKHKDVPYLSHFLLAVVLQRKESAAVLDAWIDCTSQPPMDIYICIQLKNWYKRNTNLVNSGGSRIEPMEKTKEWNPRKELAKRPCWEVGPLCSKKPSDPIDIEKLKWIRIHPYPFSEGYLMWKPKYWSNRRAAKNMARLIEGDDL</sequence>
<evidence type="ECO:0000313" key="4">
    <source>
        <dbReference type="Proteomes" id="UP001150925"/>
    </source>
</evidence>
<feature type="compositionally biased region" description="Polar residues" evidence="1">
    <location>
        <begin position="33"/>
        <end position="44"/>
    </location>
</feature>